<keyword evidence="4" id="KW-1185">Reference proteome</keyword>
<keyword evidence="2" id="KW-0732">Signal</keyword>
<evidence type="ECO:0000313" key="4">
    <source>
        <dbReference type="Proteomes" id="UP001181622"/>
    </source>
</evidence>
<name>A0ABU1DFF6_9HYPH</name>
<reference evidence="3" key="1">
    <citation type="submission" date="2020-10" db="EMBL/GenBank/DDBJ databases">
        <authorList>
            <person name="Abbas A."/>
            <person name="Razzaq R."/>
            <person name="Waqas M."/>
            <person name="Abbas N."/>
            <person name="Nielsen T.K."/>
            <person name="Hansen L.H."/>
            <person name="Hussain S."/>
            <person name="Shahid M."/>
        </authorList>
    </citation>
    <scope>NUCLEOTIDE SEQUENCE</scope>
    <source>
        <strain evidence="3">S14</strain>
    </source>
</reference>
<sequence>MSFHFHGRRLALILAALLSVQAAVAAPEAKPSDSFQVGLQDDDRFLAAVPLKKGSALAAFANADDILVRLVKKTGTVKGAKPIAVNGKSISGIRRAAMAKLTTGQIAIAWVGLVGIKEAVFARVVKPKGAPASDEVPVSDDELANNSDASVVALAKGKFAVIWRSETDEGESGIKTQLFKASGDPVGKPATITGPGGASVVSPVATHFGDGFVVVYALTGGKQGVLAQRFSAKGKPQGGALRLDSDNKLVHEEPAVAPLASGGYAAVWRESAFAGGDFPVITDTVIRGRFVNADGQKQALIALDDDAGDRTIERFLAPVETKAGLLVGWSVVIEHDDFQLHSDIRGAFVSDKGKAGAVAPLTKSIADSEAEPHLVELADDRVLLGFTSSPAEASSRPHGAVGSFLEITD</sequence>
<dbReference type="EMBL" id="JADBEO010000015">
    <property type="protein sequence ID" value="MDR4306739.1"/>
    <property type="molecule type" value="Genomic_DNA"/>
</dbReference>
<protein>
    <submittedName>
        <fullName evidence="3">Uncharacterized protein</fullName>
    </submittedName>
</protein>
<dbReference type="RefSeq" id="WP_309390896.1">
    <property type="nucleotide sequence ID" value="NZ_JADBEO010000015.1"/>
</dbReference>
<comment type="caution">
    <text evidence="3">The sequence shown here is derived from an EMBL/GenBank/DDBJ whole genome shotgun (WGS) entry which is preliminary data.</text>
</comment>
<gene>
    <name evidence="3" type="ORF">IHQ68_08920</name>
</gene>
<organism evidence="3 4">
    <name type="scientific">Chelatococcus sambhunathii</name>
    <dbReference type="NCBI Taxonomy" id="363953"/>
    <lineage>
        <taxon>Bacteria</taxon>
        <taxon>Pseudomonadati</taxon>
        <taxon>Pseudomonadota</taxon>
        <taxon>Alphaproteobacteria</taxon>
        <taxon>Hyphomicrobiales</taxon>
        <taxon>Chelatococcaceae</taxon>
        <taxon>Chelatococcus</taxon>
    </lineage>
</organism>
<evidence type="ECO:0000256" key="2">
    <source>
        <dbReference type="SAM" id="SignalP"/>
    </source>
</evidence>
<feature type="region of interest" description="Disordered" evidence="1">
    <location>
        <begin position="390"/>
        <end position="409"/>
    </location>
</feature>
<feature type="signal peptide" evidence="2">
    <location>
        <begin position="1"/>
        <end position="25"/>
    </location>
</feature>
<dbReference type="Proteomes" id="UP001181622">
    <property type="component" value="Unassembled WGS sequence"/>
</dbReference>
<accession>A0ABU1DFF6</accession>
<evidence type="ECO:0000313" key="3">
    <source>
        <dbReference type="EMBL" id="MDR4306739.1"/>
    </source>
</evidence>
<evidence type="ECO:0000256" key="1">
    <source>
        <dbReference type="SAM" id="MobiDB-lite"/>
    </source>
</evidence>
<proteinExistence type="predicted"/>
<feature type="chain" id="PRO_5046510321" evidence="2">
    <location>
        <begin position="26"/>
        <end position="409"/>
    </location>
</feature>